<dbReference type="RefSeq" id="XP_001702032.2">
    <property type="nucleotide sequence ID" value="XM_001701980.2"/>
</dbReference>
<feature type="transmembrane region" description="Helical" evidence="2">
    <location>
        <begin position="87"/>
        <end position="109"/>
    </location>
</feature>
<dbReference type="InParanoid" id="A0A2K3D8B2"/>
<dbReference type="OrthoDB" id="10469053at2759"/>
<feature type="transmembrane region" description="Helical" evidence="2">
    <location>
        <begin position="54"/>
        <end position="75"/>
    </location>
</feature>
<keyword evidence="2" id="KW-1133">Transmembrane helix</keyword>
<protein>
    <recommendedName>
        <fullName evidence="5">Transmembrane protein</fullName>
    </recommendedName>
</protein>
<evidence type="ECO:0000256" key="1">
    <source>
        <dbReference type="SAM" id="MobiDB-lite"/>
    </source>
</evidence>
<sequence>MYTSLQNTGDVEAQSQSRPAPPPRRPAYDPLNELFGGFIPERYRNILGSNVQPLALTLLAVPTLFAWLVYAIVAPAGEKAKENWWPWTMYVLFAPMLATEVALCLLQVVRRYAGDQYLGCFRCIGVLEAAGAAVVCCLWFFVACILTASFLMVIDVGPGPFFVFQVLFSVGAWAMVIIAAYLSGLYLSEAFRGRPSTSSYSQLRQTDGPQALSQGPQPQPLTQYHPQPPAPQPPQYQSPASYQPHTSTQAQASQYVPPTAL</sequence>
<feature type="compositionally biased region" description="Pro residues" evidence="1">
    <location>
        <begin position="226"/>
        <end position="236"/>
    </location>
</feature>
<feature type="transmembrane region" description="Helical" evidence="2">
    <location>
        <begin position="130"/>
        <end position="154"/>
    </location>
</feature>
<proteinExistence type="predicted"/>
<feature type="compositionally biased region" description="Polar residues" evidence="1">
    <location>
        <begin position="246"/>
        <end position="261"/>
    </location>
</feature>
<dbReference type="EMBL" id="CM008972">
    <property type="protein sequence ID" value="PNW76765.1"/>
    <property type="molecule type" value="Genomic_DNA"/>
</dbReference>
<dbReference type="Gramene" id="PNW76765">
    <property type="protein sequence ID" value="PNW76765"/>
    <property type="gene ID" value="CHLRE_11g475300v5"/>
</dbReference>
<keyword evidence="4" id="KW-1185">Reference proteome</keyword>
<gene>
    <name evidence="3" type="ORF">CHLRE_11g475300v5</name>
</gene>
<feature type="transmembrane region" description="Helical" evidence="2">
    <location>
        <begin position="166"/>
        <end position="187"/>
    </location>
</feature>
<dbReference type="KEGG" id="cre:CHLRE_11g475300v5"/>
<dbReference type="ExpressionAtlas" id="A0A2K3D8B2">
    <property type="expression patterns" value="baseline and differential"/>
</dbReference>
<feature type="region of interest" description="Disordered" evidence="1">
    <location>
        <begin position="1"/>
        <end position="29"/>
    </location>
</feature>
<feature type="region of interest" description="Disordered" evidence="1">
    <location>
        <begin position="198"/>
        <end position="261"/>
    </location>
</feature>
<name>A0A2K3D8B2_CHLRE</name>
<evidence type="ECO:0000313" key="4">
    <source>
        <dbReference type="Proteomes" id="UP000006906"/>
    </source>
</evidence>
<evidence type="ECO:0008006" key="5">
    <source>
        <dbReference type="Google" id="ProtNLM"/>
    </source>
</evidence>
<dbReference type="PaxDb" id="3055-EDO97307"/>
<evidence type="ECO:0000256" key="2">
    <source>
        <dbReference type="SAM" id="Phobius"/>
    </source>
</evidence>
<evidence type="ECO:0000313" key="3">
    <source>
        <dbReference type="EMBL" id="PNW76765.1"/>
    </source>
</evidence>
<accession>A0A2K3D8B2</accession>
<feature type="compositionally biased region" description="Polar residues" evidence="1">
    <location>
        <begin position="198"/>
        <end position="222"/>
    </location>
</feature>
<reference evidence="3 4" key="1">
    <citation type="journal article" date="2007" name="Science">
        <title>The Chlamydomonas genome reveals the evolution of key animal and plant functions.</title>
        <authorList>
            <person name="Merchant S.S."/>
            <person name="Prochnik S.E."/>
            <person name="Vallon O."/>
            <person name="Harris E.H."/>
            <person name="Karpowicz S.J."/>
            <person name="Witman G.B."/>
            <person name="Terry A."/>
            <person name="Salamov A."/>
            <person name="Fritz-Laylin L.K."/>
            <person name="Marechal-Drouard L."/>
            <person name="Marshall W.F."/>
            <person name="Qu L.H."/>
            <person name="Nelson D.R."/>
            <person name="Sanderfoot A.A."/>
            <person name="Spalding M.H."/>
            <person name="Kapitonov V.V."/>
            <person name="Ren Q."/>
            <person name="Ferris P."/>
            <person name="Lindquist E."/>
            <person name="Shapiro H."/>
            <person name="Lucas S.M."/>
            <person name="Grimwood J."/>
            <person name="Schmutz J."/>
            <person name="Cardol P."/>
            <person name="Cerutti H."/>
            <person name="Chanfreau G."/>
            <person name="Chen C.L."/>
            <person name="Cognat V."/>
            <person name="Croft M.T."/>
            <person name="Dent R."/>
            <person name="Dutcher S."/>
            <person name="Fernandez E."/>
            <person name="Fukuzawa H."/>
            <person name="Gonzalez-Ballester D."/>
            <person name="Gonzalez-Halphen D."/>
            <person name="Hallmann A."/>
            <person name="Hanikenne M."/>
            <person name="Hippler M."/>
            <person name="Inwood W."/>
            <person name="Jabbari K."/>
            <person name="Kalanon M."/>
            <person name="Kuras R."/>
            <person name="Lefebvre P.A."/>
            <person name="Lemaire S.D."/>
            <person name="Lobanov A.V."/>
            <person name="Lohr M."/>
            <person name="Manuell A."/>
            <person name="Meier I."/>
            <person name="Mets L."/>
            <person name="Mittag M."/>
            <person name="Mittelmeier T."/>
            <person name="Moroney J.V."/>
            <person name="Moseley J."/>
            <person name="Napoli C."/>
            <person name="Nedelcu A.M."/>
            <person name="Niyogi K."/>
            <person name="Novoselov S.V."/>
            <person name="Paulsen I.T."/>
            <person name="Pazour G."/>
            <person name="Purton S."/>
            <person name="Ral J.P."/>
            <person name="Riano-Pachon D.M."/>
            <person name="Riekhof W."/>
            <person name="Rymarquis L."/>
            <person name="Schroda M."/>
            <person name="Stern D."/>
            <person name="Umen J."/>
            <person name="Willows R."/>
            <person name="Wilson N."/>
            <person name="Zimmer S.L."/>
            <person name="Allmer J."/>
            <person name="Balk J."/>
            <person name="Bisova K."/>
            <person name="Chen C.J."/>
            <person name="Elias M."/>
            <person name="Gendler K."/>
            <person name="Hauser C."/>
            <person name="Lamb M.R."/>
            <person name="Ledford H."/>
            <person name="Long J.C."/>
            <person name="Minagawa J."/>
            <person name="Page M.D."/>
            <person name="Pan J."/>
            <person name="Pootakham W."/>
            <person name="Roje S."/>
            <person name="Rose A."/>
            <person name="Stahlberg E."/>
            <person name="Terauchi A.M."/>
            <person name="Yang P."/>
            <person name="Ball S."/>
            <person name="Bowler C."/>
            <person name="Dieckmann C.L."/>
            <person name="Gladyshev V.N."/>
            <person name="Green P."/>
            <person name="Jorgensen R."/>
            <person name="Mayfield S."/>
            <person name="Mueller-Roeber B."/>
            <person name="Rajamani S."/>
            <person name="Sayre R.T."/>
            <person name="Brokstein P."/>
            <person name="Dubchak I."/>
            <person name="Goodstein D."/>
            <person name="Hornick L."/>
            <person name="Huang Y.W."/>
            <person name="Jhaveri J."/>
            <person name="Luo Y."/>
            <person name="Martinez D."/>
            <person name="Ngau W.C."/>
            <person name="Otillar B."/>
            <person name="Poliakov A."/>
            <person name="Porter A."/>
            <person name="Szajkowski L."/>
            <person name="Werner G."/>
            <person name="Zhou K."/>
            <person name="Grigoriev I.V."/>
            <person name="Rokhsar D.S."/>
            <person name="Grossman A.R."/>
        </authorList>
    </citation>
    <scope>NUCLEOTIDE SEQUENCE [LARGE SCALE GENOMIC DNA]</scope>
    <source>
        <strain evidence="4">CC-503</strain>
    </source>
</reference>
<keyword evidence="2" id="KW-0812">Transmembrane</keyword>
<keyword evidence="2" id="KW-0472">Membrane</keyword>
<organism evidence="3 4">
    <name type="scientific">Chlamydomonas reinhardtii</name>
    <name type="common">Chlamydomonas smithii</name>
    <dbReference type="NCBI Taxonomy" id="3055"/>
    <lineage>
        <taxon>Eukaryota</taxon>
        <taxon>Viridiplantae</taxon>
        <taxon>Chlorophyta</taxon>
        <taxon>core chlorophytes</taxon>
        <taxon>Chlorophyceae</taxon>
        <taxon>CS clade</taxon>
        <taxon>Chlamydomonadales</taxon>
        <taxon>Chlamydomonadaceae</taxon>
        <taxon>Chlamydomonas</taxon>
    </lineage>
</organism>
<dbReference type="Proteomes" id="UP000006906">
    <property type="component" value="Chromosome 11"/>
</dbReference>
<dbReference type="AlphaFoldDB" id="A0A2K3D8B2"/>
<dbReference type="GeneID" id="5727552"/>